<name>A0ABX9ZYC5_9BURK</name>
<dbReference type="InterPro" id="IPR005064">
    <property type="entry name" value="BUG"/>
</dbReference>
<protein>
    <submittedName>
        <fullName evidence="2">Tripartite tricarboxylate transporter substrate binding protein</fullName>
    </submittedName>
</protein>
<dbReference type="Gene3D" id="3.40.190.150">
    <property type="entry name" value="Bordetella uptake gene, domain 1"/>
    <property type="match status" value="1"/>
</dbReference>
<dbReference type="Proteomes" id="UP000271137">
    <property type="component" value="Unassembled WGS sequence"/>
</dbReference>
<dbReference type="Pfam" id="PF03401">
    <property type="entry name" value="TctC"/>
    <property type="match status" value="1"/>
</dbReference>
<dbReference type="PANTHER" id="PTHR42928">
    <property type="entry name" value="TRICARBOXYLATE-BINDING PROTEIN"/>
    <property type="match status" value="1"/>
</dbReference>
<evidence type="ECO:0000256" key="1">
    <source>
        <dbReference type="ARBA" id="ARBA00006987"/>
    </source>
</evidence>
<evidence type="ECO:0000313" key="2">
    <source>
        <dbReference type="EMBL" id="RSZ29215.1"/>
    </source>
</evidence>
<evidence type="ECO:0000313" key="3">
    <source>
        <dbReference type="Proteomes" id="UP000271137"/>
    </source>
</evidence>
<proteinExistence type="inferred from homology"/>
<dbReference type="SUPFAM" id="SSF53850">
    <property type="entry name" value="Periplasmic binding protein-like II"/>
    <property type="match status" value="1"/>
</dbReference>
<accession>A0ABX9ZYC5</accession>
<dbReference type="InterPro" id="IPR042100">
    <property type="entry name" value="Bug_dom1"/>
</dbReference>
<sequence length="379" mass="40202">MKSDSSVNRSIFPTFGNVNSGLGGLCPDCEILKCGSPVRYMGLIRIVHFGESMSINRFRAVLSRRTASVLTAAMLVGGSVFAQTTFPTKPIRLVVATPAGTSPDVSARFVAERLSRDLGQPVLVDNKPGASSIIGADAVAKAPADGYTLFYGTAPAISLNPHLFTKLPYKSSDFAPIIHLVDVPFVLSVRANSPYKSVDEVLQAAKQQPGKLTYASHGPGTPNHVAMLELLQKTGATMTHVPYKDGGILDLMSGVVDWAFVASADAIPQIKGGKLRALAVSANGRMPSLPGVPALSESFPGSQLYSWNGILAPRGTPAEVVDRLSAPLQKIAASNEFRQYLLELGLIPAGGTPAEFRSFLAKDFENWGAVVKQNGIRLD</sequence>
<gene>
    <name evidence="2" type="ORF">EJO66_30220</name>
</gene>
<keyword evidence="3" id="KW-1185">Reference proteome</keyword>
<comment type="caution">
    <text evidence="2">The sequence shown here is derived from an EMBL/GenBank/DDBJ whole genome shotgun (WGS) entry which is preliminary data.</text>
</comment>
<dbReference type="PANTHER" id="PTHR42928:SF5">
    <property type="entry name" value="BLR1237 PROTEIN"/>
    <property type="match status" value="1"/>
</dbReference>
<dbReference type="EMBL" id="RXFQ01000028">
    <property type="protein sequence ID" value="RSZ29215.1"/>
    <property type="molecule type" value="Genomic_DNA"/>
</dbReference>
<organism evidence="2 3">
    <name type="scientific">Variovorax beijingensis</name>
    <dbReference type="NCBI Taxonomy" id="2496117"/>
    <lineage>
        <taxon>Bacteria</taxon>
        <taxon>Pseudomonadati</taxon>
        <taxon>Pseudomonadota</taxon>
        <taxon>Betaproteobacteria</taxon>
        <taxon>Burkholderiales</taxon>
        <taxon>Comamonadaceae</taxon>
        <taxon>Variovorax</taxon>
    </lineage>
</organism>
<dbReference type="CDD" id="cd07012">
    <property type="entry name" value="PBP2_Bug_TTT"/>
    <property type="match status" value="1"/>
</dbReference>
<dbReference type="Gene3D" id="3.40.190.10">
    <property type="entry name" value="Periplasmic binding protein-like II"/>
    <property type="match status" value="1"/>
</dbReference>
<reference evidence="2 3" key="1">
    <citation type="submission" date="2018-12" db="EMBL/GenBank/DDBJ databases">
        <title>The genome sequences of strain 502.</title>
        <authorList>
            <person name="Gao J."/>
            <person name="Sun J."/>
        </authorList>
    </citation>
    <scope>NUCLEOTIDE SEQUENCE [LARGE SCALE GENOMIC DNA]</scope>
    <source>
        <strain evidence="2 3">502</strain>
    </source>
</reference>
<comment type="similarity">
    <text evidence="1">Belongs to the UPF0065 (bug) family.</text>
</comment>